<keyword evidence="1" id="KW-0472">Membrane</keyword>
<name>A0AA36C8K6_9BILA</name>
<feature type="non-terminal residue" evidence="2">
    <location>
        <position position="120"/>
    </location>
</feature>
<gene>
    <name evidence="2" type="ORF">MSPICULIGERA_LOCUS2427</name>
</gene>
<sequence>MYQKPVFLPVIVILLALFSGCRGDSLNATNNNTSSRAEFQKSAKVNGTEDIAAIHRVDVPVKDHTVEAILATLAILILGVGACYCIHLYRREHERTQRRQIEPEQAKQVQLKTYTKVAPK</sequence>
<proteinExistence type="predicted"/>
<dbReference type="AlphaFoldDB" id="A0AA36C8K6"/>
<evidence type="ECO:0000256" key="1">
    <source>
        <dbReference type="SAM" id="Phobius"/>
    </source>
</evidence>
<keyword evidence="1" id="KW-1133">Transmembrane helix</keyword>
<comment type="caution">
    <text evidence="2">The sequence shown here is derived from an EMBL/GenBank/DDBJ whole genome shotgun (WGS) entry which is preliminary data.</text>
</comment>
<keyword evidence="3" id="KW-1185">Reference proteome</keyword>
<dbReference type="EMBL" id="CATQJA010000711">
    <property type="protein sequence ID" value="CAJ0563402.1"/>
    <property type="molecule type" value="Genomic_DNA"/>
</dbReference>
<organism evidence="2 3">
    <name type="scientific">Mesorhabditis spiculigera</name>
    <dbReference type="NCBI Taxonomy" id="96644"/>
    <lineage>
        <taxon>Eukaryota</taxon>
        <taxon>Metazoa</taxon>
        <taxon>Ecdysozoa</taxon>
        <taxon>Nematoda</taxon>
        <taxon>Chromadorea</taxon>
        <taxon>Rhabditida</taxon>
        <taxon>Rhabditina</taxon>
        <taxon>Rhabditomorpha</taxon>
        <taxon>Rhabditoidea</taxon>
        <taxon>Rhabditidae</taxon>
        <taxon>Mesorhabditinae</taxon>
        <taxon>Mesorhabditis</taxon>
    </lineage>
</organism>
<keyword evidence="1" id="KW-0812">Transmembrane</keyword>
<dbReference type="PROSITE" id="PS51257">
    <property type="entry name" value="PROKAR_LIPOPROTEIN"/>
    <property type="match status" value="1"/>
</dbReference>
<reference evidence="2" key="1">
    <citation type="submission" date="2023-06" db="EMBL/GenBank/DDBJ databases">
        <authorList>
            <person name="Delattre M."/>
        </authorList>
    </citation>
    <scope>NUCLEOTIDE SEQUENCE</scope>
    <source>
        <strain evidence="2">AF72</strain>
    </source>
</reference>
<feature type="transmembrane region" description="Helical" evidence="1">
    <location>
        <begin position="68"/>
        <end position="89"/>
    </location>
</feature>
<protein>
    <submittedName>
        <fullName evidence="2">Uncharacterized protein</fullName>
    </submittedName>
</protein>
<evidence type="ECO:0000313" key="3">
    <source>
        <dbReference type="Proteomes" id="UP001177023"/>
    </source>
</evidence>
<accession>A0AA36C8K6</accession>
<dbReference type="Proteomes" id="UP001177023">
    <property type="component" value="Unassembled WGS sequence"/>
</dbReference>
<evidence type="ECO:0000313" key="2">
    <source>
        <dbReference type="EMBL" id="CAJ0563402.1"/>
    </source>
</evidence>